<dbReference type="GO" id="GO:0006006">
    <property type="term" value="P:glucose metabolic process"/>
    <property type="evidence" value="ECO:0007669"/>
    <property type="project" value="TreeGrafter"/>
</dbReference>
<dbReference type="PIRSF" id="PIRSF005096">
    <property type="entry name" value="GALM"/>
    <property type="match status" value="1"/>
</dbReference>
<sequence length="353" mass="38217">MSIQKSTFGSIDGQPVEAFEIENGAIRATVITYAAALSRLFVPDREGRLADIVLGYDDVESYVRNRGSAGAICGRYANRIADATFTLDGQSYSLSTNEPPNHIHGGFASFSKRLWSGEADTANNAVRLTLNRPDGDEGYPGAVAASVTYRLTEDAALEIVMEATTDRPTVMNMAYHGYWNLGGHESGHIRDQLLLIDANRYTPVGPGKIPTGELASVAGTAFDFRSSRPIGAMIDDHAQLPDAGYDHNFCLDGDSGPLHRAARALDPVSGRGLEIWTNQPGVQFYTANHFGKAPATGKGGARYDKHAGFALETQNYPNAPNISHFPSAVLRPGETYRHAMRIPFFGVEPSRLR</sequence>
<dbReference type="Gene3D" id="2.70.98.10">
    <property type="match status" value="1"/>
</dbReference>
<feature type="active site" description="Proton acceptor" evidence="6">
    <location>
        <position position="312"/>
    </location>
</feature>
<keyword evidence="3 5" id="KW-0413">Isomerase</keyword>
<dbReference type="KEGG" id="moc:BB934_11255"/>
<dbReference type="InterPro" id="IPR008183">
    <property type="entry name" value="Aldose_1/G6P_1-epimerase"/>
</dbReference>
<evidence type="ECO:0000313" key="9">
    <source>
        <dbReference type="EMBL" id="ANY78734.1"/>
    </source>
</evidence>
<dbReference type="InterPro" id="IPR015443">
    <property type="entry name" value="Aldose_1-epimerase"/>
</dbReference>
<evidence type="ECO:0000256" key="2">
    <source>
        <dbReference type="ARBA" id="ARBA00006206"/>
    </source>
</evidence>
<name>A0A1B2EFH5_9HYPH</name>
<dbReference type="InterPro" id="IPR014718">
    <property type="entry name" value="GH-type_carb-bd"/>
</dbReference>
<dbReference type="SUPFAM" id="SSF74650">
    <property type="entry name" value="Galactose mutarotase-like"/>
    <property type="match status" value="1"/>
</dbReference>
<comment type="pathway">
    <text evidence="1 5">Carbohydrate metabolism; hexose metabolism.</text>
</comment>
<feature type="binding site" evidence="7">
    <location>
        <position position="246"/>
    </location>
    <ligand>
        <name>beta-D-galactose</name>
        <dbReference type="ChEBI" id="CHEBI:27667"/>
    </ligand>
</feature>
<reference evidence="9" key="1">
    <citation type="submission" date="2016-07" db="EMBL/GenBank/DDBJ databases">
        <title>Microvirga ossetica sp. nov. a new species of rhizobia isolated from root nodules of the legume species Vicia alpestris Steven originated from North Ossetia region in the Caucasus.</title>
        <authorList>
            <person name="Safronova V.I."/>
            <person name="Kuznetsova I.G."/>
            <person name="Sazanova A.L."/>
            <person name="Belimov A."/>
            <person name="Andronov E."/>
            <person name="Osledkin Y.S."/>
            <person name="Onishchuk O.P."/>
            <person name="Kurchak O.N."/>
            <person name="Shaposhnikov A.I."/>
            <person name="Willems A."/>
            <person name="Tikhonovich I.A."/>
        </authorList>
    </citation>
    <scope>NUCLEOTIDE SEQUENCE [LARGE SCALE GENOMIC DNA]</scope>
    <source>
        <strain evidence="9">V5/3M</strain>
    </source>
</reference>
<feature type="active site" description="Proton donor" evidence="6">
    <location>
        <position position="176"/>
    </location>
</feature>
<dbReference type="GO" id="GO:0033499">
    <property type="term" value="P:galactose catabolic process via UDP-galactose, Leloir pathway"/>
    <property type="evidence" value="ECO:0007669"/>
    <property type="project" value="TreeGrafter"/>
</dbReference>
<dbReference type="RefSeq" id="WP_099509733.1">
    <property type="nucleotide sequence ID" value="NZ_CP016616.1"/>
</dbReference>
<dbReference type="EC" id="5.1.3.3" evidence="5"/>
<dbReference type="UniPathway" id="UPA00242"/>
<dbReference type="EMBL" id="CP016616">
    <property type="protein sequence ID" value="ANY78734.1"/>
    <property type="molecule type" value="Genomic_DNA"/>
</dbReference>
<accession>A0A1B2EFH5</accession>
<evidence type="ECO:0000256" key="4">
    <source>
        <dbReference type="ARBA" id="ARBA00023277"/>
    </source>
</evidence>
<dbReference type="GO" id="GO:0030246">
    <property type="term" value="F:carbohydrate binding"/>
    <property type="evidence" value="ECO:0007669"/>
    <property type="project" value="InterPro"/>
</dbReference>
<evidence type="ECO:0000256" key="5">
    <source>
        <dbReference type="PIRNR" id="PIRNR005096"/>
    </source>
</evidence>
<protein>
    <recommendedName>
        <fullName evidence="5">Aldose 1-epimerase</fullName>
        <ecNumber evidence="5">5.1.3.3</ecNumber>
    </recommendedName>
</protein>
<dbReference type="CDD" id="cd09019">
    <property type="entry name" value="galactose_mutarotase_like"/>
    <property type="match status" value="1"/>
</dbReference>
<evidence type="ECO:0000256" key="8">
    <source>
        <dbReference type="PIRSR" id="PIRSR005096-3"/>
    </source>
</evidence>
<comment type="similarity">
    <text evidence="2 5">Belongs to the aldose epimerase family.</text>
</comment>
<feature type="binding site" evidence="8">
    <location>
        <begin position="78"/>
        <end position="79"/>
    </location>
    <ligand>
        <name>beta-D-galactose</name>
        <dbReference type="ChEBI" id="CHEBI:27667"/>
    </ligand>
</feature>
<dbReference type="PANTHER" id="PTHR10091:SF0">
    <property type="entry name" value="GALACTOSE MUTAROTASE"/>
    <property type="match status" value="1"/>
</dbReference>
<dbReference type="NCBIfam" id="NF008277">
    <property type="entry name" value="PRK11055.1"/>
    <property type="match status" value="1"/>
</dbReference>
<dbReference type="PANTHER" id="PTHR10091">
    <property type="entry name" value="ALDOSE-1-EPIMERASE"/>
    <property type="match status" value="1"/>
</dbReference>
<dbReference type="GO" id="GO:0004034">
    <property type="term" value="F:aldose 1-epimerase activity"/>
    <property type="evidence" value="ECO:0007669"/>
    <property type="project" value="UniProtKB-EC"/>
</dbReference>
<dbReference type="Pfam" id="PF01263">
    <property type="entry name" value="Aldose_epim"/>
    <property type="match status" value="1"/>
</dbReference>
<dbReference type="AlphaFoldDB" id="A0A1B2EFH5"/>
<dbReference type="InterPro" id="IPR047215">
    <property type="entry name" value="Galactose_mutarotase-like"/>
</dbReference>
<gene>
    <name evidence="9" type="ORF">BB934_11255</name>
</gene>
<evidence type="ECO:0000256" key="3">
    <source>
        <dbReference type="ARBA" id="ARBA00023235"/>
    </source>
</evidence>
<evidence type="ECO:0000256" key="6">
    <source>
        <dbReference type="PIRSR" id="PIRSR005096-1"/>
    </source>
</evidence>
<proteinExistence type="inferred from homology"/>
<feature type="binding site" evidence="8">
    <location>
        <begin position="176"/>
        <end position="178"/>
    </location>
    <ligand>
        <name>beta-D-galactose</name>
        <dbReference type="ChEBI" id="CHEBI:27667"/>
    </ligand>
</feature>
<dbReference type="OrthoDB" id="9779408at2"/>
<dbReference type="InterPro" id="IPR011013">
    <property type="entry name" value="Gal_mutarotase_sf_dom"/>
</dbReference>
<evidence type="ECO:0000256" key="1">
    <source>
        <dbReference type="ARBA" id="ARBA00005028"/>
    </source>
</evidence>
<comment type="catalytic activity">
    <reaction evidence="5">
        <text>alpha-D-glucose = beta-D-glucose</text>
        <dbReference type="Rhea" id="RHEA:10264"/>
        <dbReference type="ChEBI" id="CHEBI:15903"/>
        <dbReference type="ChEBI" id="CHEBI:17925"/>
        <dbReference type="EC" id="5.1.3.3"/>
    </reaction>
</comment>
<evidence type="ECO:0000256" key="7">
    <source>
        <dbReference type="PIRSR" id="PIRSR005096-2"/>
    </source>
</evidence>
<organism evidence="9">
    <name type="scientific">Microvirga ossetica</name>
    <dbReference type="NCBI Taxonomy" id="1882682"/>
    <lineage>
        <taxon>Bacteria</taxon>
        <taxon>Pseudomonadati</taxon>
        <taxon>Pseudomonadota</taxon>
        <taxon>Alphaproteobacteria</taxon>
        <taxon>Hyphomicrobiales</taxon>
        <taxon>Methylobacteriaceae</taxon>
        <taxon>Microvirga</taxon>
    </lineage>
</organism>
<keyword evidence="4 5" id="KW-0119">Carbohydrate metabolism</keyword>